<proteinExistence type="predicted"/>
<name>A0A6J7GJQ6_9ZZZZ</name>
<dbReference type="EMBL" id="CAFBMF010000096">
    <property type="protein sequence ID" value="CAB4907246.1"/>
    <property type="molecule type" value="Genomic_DNA"/>
</dbReference>
<sequence>MVVWVACGSPQQVVGDASVSEFGGIGAAHDDRASIKKFLDDCVSMARDIVLEDS</sequence>
<gene>
    <name evidence="1" type="ORF">UFOPK3494_01289</name>
</gene>
<protein>
    <submittedName>
        <fullName evidence="1">Unannotated protein</fullName>
    </submittedName>
</protein>
<reference evidence="1" key="1">
    <citation type="submission" date="2020-05" db="EMBL/GenBank/DDBJ databases">
        <authorList>
            <person name="Chiriac C."/>
            <person name="Salcher M."/>
            <person name="Ghai R."/>
            <person name="Kavagutti S V."/>
        </authorList>
    </citation>
    <scope>NUCLEOTIDE SEQUENCE</scope>
</reference>
<accession>A0A6J7GJQ6</accession>
<evidence type="ECO:0000313" key="1">
    <source>
        <dbReference type="EMBL" id="CAB4907246.1"/>
    </source>
</evidence>
<organism evidence="1">
    <name type="scientific">freshwater metagenome</name>
    <dbReference type="NCBI Taxonomy" id="449393"/>
    <lineage>
        <taxon>unclassified sequences</taxon>
        <taxon>metagenomes</taxon>
        <taxon>ecological metagenomes</taxon>
    </lineage>
</organism>
<dbReference type="AlphaFoldDB" id="A0A6J7GJQ6"/>